<accession>A0A8B7N1E5</accession>
<evidence type="ECO:0000313" key="5">
    <source>
        <dbReference type="Proteomes" id="UP000694843"/>
    </source>
</evidence>
<dbReference type="PANTHER" id="PTHR22997:SF0">
    <property type="entry name" value="PIH1 DOMAIN-CONTAINING PROTEIN 1"/>
    <property type="match status" value="1"/>
</dbReference>
<comment type="similarity">
    <text evidence="1">Belongs to the PIH1 family.</text>
</comment>
<dbReference type="PANTHER" id="PTHR22997">
    <property type="entry name" value="PIH1 DOMAIN-CONTAINING PROTEIN 1"/>
    <property type="match status" value="1"/>
</dbReference>
<feature type="compositionally biased region" description="Basic and acidic residues" evidence="3">
    <location>
        <begin position="284"/>
        <end position="297"/>
    </location>
</feature>
<organism evidence="5 6">
    <name type="scientific">Hyalella azteca</name>
    <name type="common">Amphipod</name>
    <dbReference type="NCBI Taxonomy" id="294128"/>
    <lineage>
        <taxon>Eukaryota</taxon>
        <taxon>Metazoa</taxon>
        <taxon>Ecdysozoa</taxon>
        <taxon>Arthropoda</taxon>
        <taxon>Crustacea</taxon>
        <taxon>Multicrustacea</taxon>
        <taxon>Malacostraca</taxon>
        <taxon>Eumalacostraca</taxon>
        <taxon>Peracarida</taxon>
        <taxon>Amphipoda</taxon>
        <taxon>Senticaudata</taxon>
        <taxon>Talitrida</taxon>
        <taxon>Talitroidea</taxon>
        <taxon>Hyalellidae</taxon>
        <taxon>Hyalella</taxon>
    </lineage>
</organism>
<gene>
    <name evidence="6" type="primary">LOC108665087</name>
</gene>
<comment type="function">
    <text evidence="2">Involved in the assembly of C/D box small nucleolar ribonucleoprotein (snoRNP) particles. Recruits the SWI/SNF complex to the core promoter of rRNA genes and enhances pre-rRNA transcription. Mediates interaction of TELO2 with the R2TP complex which is necessary for the stability of MTOR and SMG1. Positively regulates the assembly and activity of the mTORC1 complex.</text>
</comment>
<feature type="region of interest" description="Disordered" evidence="3">
    <location>
        <begin position="263"/>
        <end position="297"/>
    </location>
</feature>
<sequence>MKGLKKDTSATLLDVDESILTNSLRLHGGVDAPQELSQLLPDPRLANAITISPLPGMCVKTKLLRGDNKIFINVCTSGTIPPPEDLTDDELLEILNSDEPSDFRIPMSIGAPHEEVDKKGKSCTAYDVVVNPEFLDKARDNLLFNNFFVIATCEALEMKYDIELDKNGWTILKNKLYLGTLEKQSVRTAVPLVQELSGKRPAPKSDSTESKESLLTVRSSRSLTESKESLLTVRSSRSLTESKESLKLNSTDDLKNMDVEDVVSQSSNPISNKDKHARQLTPLETRKLQGDNETKKKLKPKCELKRLLSENKVGPKEMIGVAAYIELPGQMMLVRAPLLAT</sequence>
<dbReference type="InterPro" id="IPR012981">
    <property type="entry name" value="PIH1_N"/>
</dbReference>
<evidence type="ECO:0000256" key="1">
    <source>
        <dbReference type="ARBA" id="ARBA00008511"/>
    </source>
</evidence>
<dbReference type="OrthoDB" id="5135119at2759"/>
<evidence type="ECO:0000313" key="6">
    <source>
        <dbReference type="RefSeq" id="XP_018007298.1"/>
    </source>
</evidence>
<dbReference type="Pfam" id="PF08190">
    <property type="entry name" value="PIH1"/>
    <property type="match status" value="1"/>
</dbReference>
<feature type="region of interest" description="Disordered" evidence="3">
    <location>
        <begin position="197"/>
        <end position="220"/>
    </location>
</feature>
<dbReference type="InterPro" id="IPR050734">
    <property type="entry name" value="PIH1/Kintoun_subfamily"/>
</dbReference>
<dbReference type="GO" id="GO:1990904">
    <property type="term" value="C:ribonucleoprotein complex"/>
    <property type="evidence" value="ECO:0007669"/>
    <property type="project" value="TreeGrafter"/>
</dbReference>
<evidence type="ECO:0000256" key="2">
    <source>
        <dbReference type="ARBA" id="ARBA00046233"/>
    </source>
</evidence>
<evidence type="ECO:0000256" key="3">
    <source>
        <dbReference type="SAM" id="MobiDB-lite"/>
    </source>
</evidence>
<name>A0A8B7N1E5_HYAAZ</name>
<dbReference type="AlphaFoldDB" id="A0A8B7N1E5"/>
<protein>
    <submittedName>
        <fullName evidence="6">PIH1 domain-containing protein 1</fullName>
    </submittedName>
</protein>
<reference evidence="6" key="1">
    <citation type="submission" date="2025-08" db="UniProtKB">
        <authorList>
            <consortium name="RefSeq"/>
        </authorList>
    </citation>
    <scope>IDENTIFICATION</scope>
    <source>
        <tissue evidence="6">Whole organism</tissue>
    </source>
</reference>
<dbReference type="GO" id="GO:0000492">
    <property type="term" value="P:box C/D snoRNP assembly"/>
    <property type="evidence" value="ECO:0007669"/>
    <property type="project" value="TreeGrafter"/>
</dbReference>
<feature type="domain" description="PIH1 N-terminal" evidence="4">
    <location>
        <begin position="35"/>
        <end position="189"/>
    </location>
</feature>
<dbReference type="RefSeq" id="XP_018007298.1">
    <property type="nucleotide sequence ID" value="XM_018151809.1"/>
</dbReference>
<dbReference type="KEGG" id="hazt:108665087"/>
<evidence type="ECO:0000259" key="4">
    <source>
        <dbReference type="Pfam" id="PF08190"/>
    </source>
</evidence>
<dbReference type="GeneID" id="108665087"/>
<dbReference type="GO" id="GO:0097255">
    <property type="term" value="C:R2TP complex"/>
    <property type="evidence" value="ECO:0007669"/>
    <property type="project" value="TreeGrafter"/>
</dbReference>
<dbReference type="GO" id="GO:0005737">
    <property type="term" value="C:cytoplasm"/>
    <property type="evidence" value="ECO:0007669"/>
    <property type="project" value="TreeGrafter"/>
</dbReference>
<dbReference type="GO" id="GO:0006364">
    <property type="term" value="P:rRNA processing"/>
    <property type="evidence" value="ECO:0007669"/>
    <property type="project" value="TreeGrafter"/>
</dbReference>
<dbReference type="Proteomes" id="UP000694843">
    <property type="component" value="Unplaced"/>
</dbReference>
<proteinExistence type="inferred from homology"/>
<keyword evidence="5" id="KW-1185">Reference proteome</keyword>